<evidence type="ECO:0000313" key="17">
    <source>
        <dbReference type="Proteomes" id="UP000034805"/>
    </source>
</evidence>
<comment type="similarity">
    <text evidence="2 14">Belongs to the ZP domain family. ZPC subfamily.</text>
</comment>
<comment type="PTM">
    <text evidence="14">Proteolytically cleaved before the transmembrane segment to yield the secreted ectodomain incorporated in the zona pellucida.</text>
</comment>
<dbReference type="Gene3D" id="2.60.40.3210">
    <property type="entry name" value="Zona pellucida, ZP-N domain"/>
    <property type="match status" value="2"/>
</dbReference>
<keyword evidence="4 14" id="KW-1003">Cell membrane</keyword>
<keyword evidence="11" id="KW-0472">Membrane</keyword>
<comment type="domain">
    <text evidence="14">The ZP domain is involved in the polymerization of the ZP proteins to form the zona pellucida.</text>
</comment>
<dbReference type="FunFam" id="2.60.40.3210:FF:000001">
    <property type="entry name" value="Zona pellucida sperm-binding protein 3"/>
    <property type="match status" value="1"/>
</dbReference>
<evidence type="ECO:0000256" key="6">
    <source>
        <dbReference type="ARBA" id="ARBA00022530"/>
    </source>
</evidence>
<accession>A0A0P7U5I4</accession>
<evidence type="ECO:0000256" key="5">
    <source>
        <dbReference type="ARBA" id="ARBA00022525"/>
    </source>
</evidence>
<evidence type="ECO:0000313" key="16">
    <source>
        <dbReference type="EMBL" id="KPP64987.1"/>
    </source>
</evidence>
<dbReference type="GO" id="GO:0007339">
    <property type="term" value="P:binding of sperm to zona pellucida"/>
    <property type="evidence" value="ECO:0007669"/>
    <property type="project" value="UniProtKB-UniRule"/>
</dbReference>
<proteinExistence type="inferred from homology"/>
<evidence type="ECO:0000256" key="12">
    <source>
        <dbReference type="ARBA" id="ARBA00023157"/>
    </source>
</evidence>
<dbReference type="SMART" id="SM00241">
    <property type="entry name" value="ZP"/>
    <property type="match status" value="1"/>
</dbReference>
<dbReference type="GO" id="GO:0035805">
    <property type="term" value="C:egg coat"/>
    <property type="evidence" value="ECO:0007669"/>
    <property type="project" value="UniProtKB-SubCell"/>
</dbReference>
<gene>
    <name evidence="16" type="ORF">Z043_116623</name>
</gene>
<keyword evidence="13" id="KW-0325">Glycoprotein</keyword>
<keyword evidence="12 14" id="KW-1015">Disulfide bond</keyword>
<keyword evidence="10" id="KW-1133">Transmembrane helix</keyword>
<dbReference type="Proteomes" id="UP000034805">
    <property type="component" value="Unassembled WGS sequence"/>
</dbReference>
<name>A0A0P7U5I4_SCLFO</name>
<protein>
    <recommendedName>
        <fullName evidence="3 14">Zona pellucida sperm-binding protein 3</fullName>
    </recommendedName>
</protein>
<dbReference type="InterPro" id="IPR001507">
    <property type="entry name" value="ZP_dom"/>
</dbReference>
<dbReference type="FunFam" id="2.60.40.4100:FF:000002">
    <property type="entry name" value="Zona pellucida sperm-binding protein 3"/>
    <property type="match status" value="2"/>
</dbReference>
<keyword evidence="8" id="KW-0812">Transmembrane</keyword>
<dbReference type="PANTHER" id="PTHR11576:SF2">
    <property type="entry name" value="ZONA PELLUCIDA SPERM-BINDING PROTEIN 3"/>
    <property type="match status" value="1"/>
</dbReference>
<comment type="caution">
    <text evidence="16">The sequence shown here is derived from an EMBL/GenBank/DDBJ whole genome shotgun (WGS) entry which is preliminary data.</text>
</comment>
<dbReference type="PANTHER" id="PTHR11576">
    <property type="entry name" value="ZONA PELLUCIDA SPERM-BINDING PROTEIN 3"/>
    <property type="match status" value="1"/>
</dbReference>
<dbReference type="Pfam" id="PF00100">
    <property type="entry name" value="Zona_pellucida"/>
    <property type="match status" value="2"/>
</dbReference>
<dbReference type="GO" id="GO:0005886">
    <property type="term" value="C:plasma membrane"/>
    <property type="evidence" value="ECO:0007669"/>
    <property type="project" value="UniProtKB-SubCell"/>
</dbReference>
<dbReference type="InterPro" id="IPR055355">
    <property type="entry name" value="ZP-C"/>
</dbReference>
<keyword evidence="7 14" id="KW-0165">Cleavage on pair of basic residues</keyword>
<feature type="domain" description="ZP" evidence="15">
    <location>
        <begin position="138"/>
        <end position="533"/>
    </location>
</feature>
<dbReference type="GO" id="GO:2000344">
    <property type="term" value="P:positive regulation of acrosome reaction"/>
    <property type="evidence" value="ECO:0007669"/>
    <property type="project" value="UniProtKB-UniRule"/>
</dbReference>
<evidence type="ECO:0000256" key="1">
    <source>
        <dbReference type="ARBA" id="ARBA00004498"/>
    </source>
</evidence>
<comment type="function">
    <text evidence="14">Component of the zona pellucida, an extracellular matrix surrounding oocytes which mediates sperm binding, induction of the acrosome reaction and prevents post-fertilization polyspermy. The zona pellucida is composed of 3 to 4 glycoproteins, ZP1, ZP2, ZP3, and ZP4. ZP3 is essential for sperm binding and zona matrix formation.</text>
</comment>
<organism evidence="16 17">
    <name type="scientific">Scleropages formosus</name>
    <name type="common">Asian bonytongue</name>
    <name type="synonym">Osteoglossum formosum</name>
    <dbReference type="NCBI Taxonomy" id="113540"/>
    <lineage>
        <taxon>Eukaryota</taxon>
        <taxon>Metazoa</taxon>
        <taxon>Chordata</taxon>
        <taxon>Craniata</taxon>
        <taxon>Vertebrata</taxon>
        <taxon>Euteleostomi</taxon>
        <taxon>Actinopterygii</taxon>
        <taxon>Neopterygii</taxon>
        <taxon>Teleostei</taxon>
        <taxon>Osteoglossocephala</taxon>
        <taxon>Osteoglossomorpha</taxon>
        <taxon>Osteoglossiformes</taxon>
        <taxon>Osteoglossidae</taxon>
        <taxon>Scleropages</taxon>
    </lineage>
</organism>
<keyword evidence="5 14" id="KW-0964">Secreted</keyword>
<evidence type="ECO:0000256" key="7">
    <source>
        <dbReference type="ARBA" id="ARBA00022685"/>
    </source>
</evidence>
<comment type="subcellular location">
    <subcellularLocation>
        <location evidence="1">Secreted</location>
        <location evidence="1">Extracellular space</location>
        <location evidence="1">Extracellular matrix</location>
    </subcellularLocation>
    <subcellularLocation>
        <location evidence="14">Zona pellucida</location>
    </subcellularLocation>
    <subcellularLocation>
        <location evidence="14">Cell membrane</location>
        <topology evidence="14">Single-pass type I membrane protein</topology>
    </subcellularLocation>
</comment>
<evidence type="ECO:0000256" key="10">
    <source>
        <dbReference type="ARBA" id="ARBA00022989"/>
    </source>
</evidence>
<evidence type="ECO:0000256" key="9">
    <source>
        <dbReference type="ARBA" id="ARBA00022729"/>
    </source>
</evidence>
<dbReference type="GO" id="GO:0035803">
    <property type="term" value="P:egg coat formation"/>
    <property type="evidence" value="ECO:0007669"/>
    <property type="project" value="UniProtKB-UniRule"/>
</dbReference>
<dbReference type="GO" id="GO:0035804">
    <property type="term" value="F:structural constituent of egg coat"/>
    <property type="evidence" value="ECO:0007669"/>
    <property type="project" value="UniProtKB-UniRule"/>
</dbReference>
<dbReference type="GO" id="GO:0032190">
    <property type="term" value="F:acrosin binding"/>
    <property type="evidence" value="ECO:0007669"/>
    <property type="project" value="TreeGrafter"/>
</dbReference>
<dbReference type="AlphaFoldDB" id="A0A0P7U5I4"/>
<evidence type="ECO:0000259" key="15">
    <source>
        <dbReference type="PROSITE" id="PS51034"/>
    </source>
</evidence>
<dbReference type="Gene3D" id="2.60.40.4100">
    <property type="entry name" value="Zona pellucida, ZP-C domain"/>
    <property type="match status" value="1"/>
</dbReference>
<keyword evidence="9 14" id="KW-0732">Signal</keyword>
<dbReference type="EMBL" id="JARO02006624">
    <property type="protein sequence ID" value="KPP64987.1"/>
    <property type="molecule type" value="Genomic_DNA"/>
</dbReference>
<evidence type="ECO:0000256" key="4">
    <source>
        <dbReference type="ARBA" id="ARBA00022475"/>
    </source>
</evidence>
<evidence type="ECO:0000256" key="3">
    <source>
        <dbReference type="ARBA" id="ARBA00017980"/>
    </source>
</evidence>
<evidence type="ECO:0000256" key="2">
    <source>
        <dbReference type="ARBA" id="ARBA00006735"/>
    </source>
</evidence>
<keyword evidence="6 14" id="KW-0272">Extracellular matrix</keyword>
<reference evidence="16 17" key="1">
    <citation type="submission" date="2015-08" db="EMBL/GenBank/DDBJ databases">
        <title>The genome of the Asian arowana (Scleropages formosus).</title>
        <authorList>
            <person name="Tan M.H."/>
            <person name="Gan H.M."/>
            <person name="Croft L.J."/>
            <person name="Austin C.M."/>
        </authorList>
    </citation>
    <scope>NUCLEOTIDE SEQUENCE [LARGE SCALE GENOMIC DNA]</scope>
    <source>
        <strain evidence="16">Aro1</strain>
    </source>
</reference>
<sequence>MEGFDCNGQVFQESQFVQLPENFLMQPVDMASQGWPSVAEVELPQRKPFQAFQGQSSWQFAPEGPMYLVPQKVASQQLLPMAQPFQPSVPTFPVQPVIQVPRRLPVHQVSLVQPSVQDPSSLMSQSQWLVAPSSVRVECREDSVLVEVQQDMLGAGQIIQPSEISLGGCAPTGQDPSKGILIFLSELQGCGSTLMMTDSLVYTFVLAYVPKGIGSAPIVRANGAVINIECHYLSCVATLEPDVTSALKYNFVDNHGCLADAKLLGSRSQFLPRQQDNKLQMQLDAFRFSQDTRNALYITCILKATMASKRPDDQHKACSYSVATNRWLAADGSDQMTDSLIYTCTLAYVPKGLDLTPIVRSHGAPINIECHYLRRINMSSNAVMPTWVPYSAEEHLVFSLQLMTDNWEHERASDIYFLGDILNIKASVVVAIHQPLRVFVDSCVATLEPDVTSVPRYPFVENYGCLTDAKVTASRSQFLPRKQVNKLQMQLDAFRFLQEPRSSIYITCILKATMASKRPDPQHKACSYSVLANRWESADGDDQVCGCCDTTCN</sequence>
<evidence type="ECO:0000256" key="14">
    <source>
        <dbReference type="RuleBase" id="RU367066"/>
    </source>
</evidence>
<evidence type="ECO:0000256" key="13">
    <source>
        <dbReference type="ARBA" id="ARBA00023180"/>
    </source>
</evidence>
<feature type="non-terminal residue" evidence="16">
    <location>
        <position position="553"/>
    </location>
</feature>
<dbReference type="InterPro" id="IPR042235">
    <property type="entry name" value="ZP-C_dom"/>
</dbReference>
<evidence type="ECO:0000256" key="11">
    <source>
        <dbReference type="ARBA" id="ARBA00023136"/>
    </source>
</evidence>
<dbReference type="PROSITE" id="PS51034">
    <property type="entry name" value="ZP_2"/>
    <property type="match status" value="1"/>
</dbReference>
<evidence type="ECO:0000256" key="8">
    <source>
        <dbReference type="ARBA" id="ARBA00022692"/>
    </source>
</evidence>